<evidence type="ECO:0000313" key="3">
    <source>
        <dbReference type="EMBL" id="MDK7187053.1"/>
    </source>
</evidence>
<reference evidence="3" key="1">
    <citation type="submission" date="2023-05" db="EMBL/GenBank/DDBJ databases">
        <title>Cataloging the Phylogenetic Diversity of Human Bladder Bacteria.</title>
        <authorList>
            <person name="Du J."/>
        </authorList>
    </citation>
    <scope>NUCLEOTIDE SEQUENCE</scope>
    <source>
        <strain evidence="3">UMB1231</strain>
    </source>
</reference>
<organism evidence="3 4">
    <name type="scientific">Facklamia hominis</name>
    <dbReference type="NCBI Taxonomy" id="178214"/>
    <lineage>
        <taxon>Bacteria</taxon>
        <taxon>Bacillati</taxon>
        <taxon>Bacillota</taxon>
        <taxon>Bacilli</taxon>
        <taxon>Lactobacillales</taxon>
        <taxon>Aerococcaceae</taxon>
        <taxon>Facklamia</taxon>
    </lineage>
</organism>
<dbReference type="SUPFAM" id="SSF53187">
    <property type="entry name" value="Zn-dependent exopeptidases"/>
    <property type="match status" value="1"/>
</dbReference>
<dbReference type="AlphaFoldDB" id="A0AAJ1V2I0"/>
<feature type="binding site" evidence="1">
    <location>
        <position position="373"/>
    </location>
    <ligand>
        <name>Mn(2+)</name>
        <dbReference type="ChEBI" id="CHEBI:29035"/>
        <label>2</label>
    </ligand>
</feature>
<keyword evidence="1" id="KW-0479">Metal-binding</keyword>
<feature type="binding site" evidence="1">
    <location>
        <position position="173"/>
    </location>
    <ligand>
        <name>Mn(2+)</name>
        <dbReference type="ChEBI" id="CHEBI:29035"/>
        <label>1</label>
    </ligand>
</feature>
<dbReference type="GO" id="GO:0046872">
    <property type="term" value="F:metal ion binding"/>
    <property type="evidence" value="ECO:0007669"/>
    <property type="project" value="UniProtKB-KW"/>
</dbReference>
<dbReference type="Gene3D" id="3.30.70.360">
    <property type="match status" value="1"/>
</dbReference>
<gene>
    <name evidence="3" type="ORF">QP433_03575</name>
</gene>
<keyword evidence="1" id="KW-0464">Manganese</keyword>
<comment type="cofactor">
    <cofactor evidence="1">
        <name>Mn(2+)</name>
        <dbReference type="ChEBI" id="CHEBI:29035"/>
    </cofactor>
    <text evidence="1">The Mn(2+) ion enhances activity.</text>
</comment>
<dbReference type="PANTHER" id="PTHR11014">
    <property type="entry name" value="PEPTIDASE M20 FAMILY MEMBER"/>
    <property type="match status" value="1"/>
</dbReference>
<dbReference type="InterPro" id="IPR002933">
    <property type="entry name" value="Peptidase_M20"/>
</dbReference>
<dbReference type="Pfam" id="PF01546">
    <property type="entry name" value="Peptidase_M20"/>
    <property type="match status" value="1"/>
</dbReference>
<feature type="binding site" evidence="1">
    <location>
        <position position="113"/>
    </location>
    <ligand>
        <name>Mn(2+)</name>
        <dbReference type="ChEBI" id="CHEBI:29035"/>
        <label>2</label>
    </ligand>
</feature>
<dbReference type="Gene3D" id="3.40.630.10">
    <property type="entry name" value="Zn peptidases"/>
    <property type="match status" value="1"/>
</dbReference>
<comment type="caution">
    <text evidence="3">The sequence shown here is derived from an EMBL/GenBank/DDBJ whole genome shotgun (WGS) entry which is preliminary data.</text>
</comment>
<dbReference type="NCBIfam" id="TIGR01891">
    <property type="entry name" value="amidohydrolases"/>
    <property type="match status" value="1"/>
</dbReference>
<feature type="binding site" evidence="1">
    <location>
        <position position="115"/>
    </location>
    <ligand>
        <name>Mn(2+)</name>
        <dbReference type="ChEBI" id="CHEBI:29035"/>
        <label>2</label>
    </ligand>
</feature>
<accession>A0AAJ1V2I0</accession>
<feature type="domain" description="Peptidase M20 dimerisation" evidence="2">
    <location>
        <begin position="193"/>
        <end position="275"/>
    </location>
</feature>
<dbReference type="PANTHER" id="PTHR11014:SF63">
    <property type="entry name" value="METALLOPEPTIDASE, PUTATIVE (AFU_ORTHOLOGUE AFUA_6G09600)-RELATED"/>
    <property type="match status" value="1"/>
</dbReference>
<feature type="binding site" evidence="1">
    <location>
        <position position="149"/>
    </location>
    <ligand>
        <name>Mn(2+)</name>
        <dbReference type="ChEBI" id="CHEBI:29035"/>
        <label>2</label>
    </ligand>
</feature>
<evidence type="ECO:0000256" key="1">
    <source>
        <dbReference type="PIRSR" id="PIRSR005962-1"/>
    </source>
</evidence>
<dbReference type="Proteomes" id="UP001229251">
    <property type="component" value="Unassembled WGS sequence"/>
</dbReference>
<dbReference type="EMBL" id="JASOOE010000005">
    <property type="protein sequence ID" value="MDK7187053.1"/>
    <property type="molecule type" value="Genomic_DNA"/>
</dbReference>
<protein>
    <submittedName>
        <fullName evidence="3">Amidohydrolase</fullName>
    </submittedName>
</protein>
<name>A0AAJ1V2I0_9LACT</name>
<dbReference type="RefSeq" id="WP_285065560.1">
    <property type="nucleotide sequence ID" value="NZ_JASOOE010000005.1"/>
</dbReference>
<proteinExistence type="predicted"/>
<dbReference type="InterPro" id="IPR011650">
    <property type="entry name" value="Peptidase_M20_dimer"/>
</dbReference>
<dbReference type="SUPFAM" id="SSF55031">
    <property type="entry name" value="Bacterial exopeptidase dimerisation domain"/>
    <property type="match status" value="1"/>
</dbReference>
<evidence type="ECO:0000259" key="2">
    <source>
        <dbReference type="Pfam" id="PF07687"/>
    </source>
</evidence>
<dbReference type="InterPro" id="IPR017439">
    <property type="entry name" value="Amidohydrolase"/>
</dbReference>
<sequence length="403" mass="44598">MTQGILELVEHYEEKTRELRRYFHQHPELSSKEIQTGTFIKEKCHALGLTVEEVPADQRSKGTGFIATLDTGRPGKIIALRTDIDALPVQENAYNLAQKRTVISQTDGVMHACGHDGHMAILLTTMQILHDLKDQLSGKIIFIFEEAEETANSIHAMVDFLQGRGIDAIYGNHLAAFLDTGLIACDPGQIMTGIDMINFDVVGQGGHGSRPDLARNPIYAGVDILNSISVVWNNQIDIEKTVTLGITQFNAGSQDNVFPDRAHIAGTLRFFDEAEGRRAYDILMDTARRVAPVHGCRIEEGEVAGFDTLPVVNDEGLALKVQSQAEELFPGHLVHDLKWYASETFAHYSLVAPSVFSFIGIRNKEFGSGAEHHNEYFDLDEAALKYAVALMTSFAYHELTSDD</sequence>
<dbReference type="Pfam" id="PF07687">
    <property type="entry name" value="M20_dimer"/>
    <property type="match status" value="1"/>
</dbReference>
<dbReference type="InterPro" id="IPR036264">
    <property type="entry name" value="Bact_exopeptidase_dim_dom"/>
</dbReference>
<dbReference type="GO" id="GO:0016787">
    <property type="term" value="F:hydrolase activity"/>
    <property type="evidence" value="ECO:0007669"/>
    <property type="project" value="InterPro"/>
</dbReference>
<dbReference type="PIRSF" id="PIRSF005962">
    <property type="entry name" value="Pept_M20D_amidohydro"/>
    <property type="match status" value="1"/>
</dbReference>
<evidence type="ECO:0000313" key="4">
    <source>
        <dbReference type="Proteomes" id="UP001229251"/>
    </source>
</evidence>